<sequence>MTISADCLRNCLAACPGRSQFFSAIVFASATGVMFPLPFILIFLTRSDRFSSSRIFENDDENLSERVKKIKINGRGNITPVADAKTIAEKNWLLPGHAAKQFRRQSAEIVMRVLGGDTTLCNEIEKRCVDLQSTSHGEYFQNFALGGKNGEKRFGGELMEHASQEDFERNIFSDETHLTICTRIPLVPPHPTRCPAFFFLQNSSTASTSGPMSCIYI</sequence>
<dbReference type="RefSeq" id="YP_002154697.1">
    <property type="nucleotide sequence ID" value="NC_011183.1"/>
</dbReference>
<organism evidence="2 3">
    <name type="scientific">Feldmannia species virus</name>
    <dbReference type="NCBI Taxonomy" id="39420"/>
    <lineage>
        <taxon>Viruses</taxon>
        <taxon>Varidnaviria</taxon>
        <taxon>Bamfordvirae</taxon>
        <taxon>Nucleocytoviricota</taxon>
        <taxon>Megaviricetes</taxon>
        <taxon>Algavirales</taxon>
        <taxon>Phycodnaviridae</taxon>
        <taxon>Phaeovirus</taxon>
        <taxon>Phaeovirus feldmanniae</taxon>
    </lineage>
</organism>
<accession>B5LWG4</accession>
<keyword evidence="1" id="KW-1133">Transmembrane helix</keyword>
<dbReference type="Proteomes" id="UP000204092">
    <property type="component" value="Segment"/>
</dbReference>
<keyword evidence="3" id="KW-1185">Reference proteome</keyword>
<keyword evidence="1" id="KW-0812">Transmembrane</keyword>
<evidence type="ECO:0000313" key="2">
    <source>
        <dbReference type="EMBL" id="ACH46827.1"/>
    </source>
</evidence>
<feature type="transmembrane region" description="Helical" evidence="1">
    <location>
        <begin position="21"/>
        <end position="44"/>
    </location>
</feature>
<dbReference type="KEGG" id="vg:6804858"/>
<dbReference type="EMBL" id="EU916176">
    <property type="protein sequence ID" value="ACH46827.1"/>
    <property type="molecule type" value="Genomic_DNA"/>
</dbReference>
<dbReference type="GeneID" id="6804858"/>
<reference evidence="2 3" key="1">
    <citation type="journal article" date="2009" name="Virology">
        <title>Genomic analysis of the smallest giant virus--Feldmannia sp. virus 158.</title>
        <authorList>
            <person name="Schroeder D.C."/>
            <person name="Park Y."/>
            <person name="Yoon H.M."/>
            <person name="Lee Y.S."/>
            <person name="Kang S.W."/>
            <person name="Meints R.H."/>
            <person name="Ivey R.G."/>
            <person name="Choi T.J."/>
        </authorList>
    </citation>
    <scope>NUCLEOTIDE SEQUENCE [LARGE SCALE GENOMIC DNA]</scope>
    <source>
        <strain evidence="2">FsV-158</strain>
    </source>
</reference>
<name>B5LWG4_9PHYC</name>
<evidence type="ECO:0000256" key="1">
    <source>
        <dbReference type="SAM" id="Phobius"/>
    </source>
</evidence>
<proteinExistence type="predicted"/>
<protein>
    <submittedName>
        <fullName evidence="2">Uncharacterized protein</fullName>
    </submittedName>
</protein>
<keyword evidence="1" id="KW-0472">Membrane</keyword>
<evidence type="ECO:0000313" key="3">
    <source>
        <dbReference type="Proteomes" id="UP000204092"/>
    </source>
</evidence>